<dbReference type="GO" id="GO:0016020">
    <property type="term" value="C:membrane"/>
    <property type="evidence" value="ECO:0007669"/>
    <property type="project" value="UniProtKB-SubCell"/>
</dbReference>
<protein>
    <recommendedName>
        <fullName evidence="7">G-protein coupled receptors family 3 profile domain-containing protein</fullName>
    </recommendedName>
</protein>
<evidence type="ECO:0000256" key="2">
    <source>
        <dbReference type="ARBA" id="ARBA00022692"/>
    </source>
</evidence>
<name>A0A8K0GAK4_IGNLU</name>
<accession>A0A8K0GAK4</accession>
<feature type="transmembrane region" description="Helical" evidence="6">
    <location>
        <begin position="239"/>
        <end position="261"/>
    </location>
</feature>
<feature type="transmembrane region" description="Helical" evidence="6">
    <location>
        <begin position="379"/>
        <end position="401"/>
    </location>
</feature>
<dbReference type="PROSITE" id="PS50259">
    <property type="entry name" value="G_PROTEIN_RECEP_F3_4"/>
    <property type="match status" value="1"/>
</dbReference>
<dbReference type="InterPro" id="IPR017978">
    <property type="entry name" value="GPCR_3_C"/>
</dbReference>
<dbReference type="InterPro" id="IPR050726">
    <property type="entry name" value="mGluR"/>
</dbReference>
<keyword evidence="3 6" id="KW-1133">Transmembrane helix</keyword>
<dbReference type="InterPro" id="IPR002956">
    <property type="entry name" value="Bride_of_7less"/>
</dbReference>
<dbReference type="PRINTS" id="PR01223">
    <property type="entry name" value="BRIDEOF7LESS"/>
</dbReference>
<evidence type="ECO:0000256" key="4">
    <source>
        <dbReference type="ARBA" id="ARBA00023136"/>
    </source>
</evidence>
<gene>
    <name evidence="8" type="ORF">ILUMI_11370</name>
</gene>
<dbReference type="Proteomes" id="UP000801492">
    <property type="component" value="Unassembled WGS sequence"/>
</dbReference>
<keyword evidence="5" id="KW-0325">Glycoprotein</keyword>
<dbReference type="GO" id="GO:0004930">
    <property type="term" value="F:G protein-coupled receptor activity"/>
    <property type="evidence" value="ECO:0007669"/>
    <property type="project" value="InterPro"/>
</dbReference>
<evidence type="ECO:0000256" key="3">
    <source>
        <dbReference type="ARBA" id="ARBA00022989"/>
    </source>
</evidence>
<keyword evidence="4 6" id="KW-0472">Membrane</keyword>
<evidence type="ECO:0000256" key="5">
    <source>
        <dbReference type="ARBA" id="ARBA00023180"/>
    </source>
</evidence>
<organism evidence="8 9">
    <name type="scientific">Ignelater luminosus</name>
    <name type="common">Cucubano</name>
    <name type="synonym">Pyrophorus luminosus</name>
    <dbReference type="NCBI Taxonomy" id="2038154"/>
    <lineage>
        <taxon>Eukaryota</taxon>
        <taxon>Metazoa</taxon>
        <taxon>Ecdysozoa</taxon>
        <taxon>Arthropoda</taxon>
        <taxon>Hexapoda</taxon>
        <taxon>Insecta</taxon>
        <taxon>Pterygota</taxon>
        <taxon>Neoptera</taxon>
        <taxon>Endopterygota</taxon>
        <taxon>Coleoptera</taxon>
        <taxon>Polyphaga</taxon>
        <taxon>Elateriformia</taxon>
        <taxon>Elateroidea</taxon>
        <taxon>Elateridae</taxon>
        <taxon>Agrypninae</taxon>
        <taxon>Pyrophorini</taxon>
        <taxon>Ignelater</taxon>
    </lineage>
</organism>
<evidence type="ECO:0000256" key="1">
    <source>
        <dbReference type="ARBA" id="ARBA00004141"/>
    </source>
</evidence>
<keyword evidence="9" id="KW-1185">Reference proteome</keyword>
<feature type="transmembrane region" description="Helical" evidence="6">
    <location>
        <begin position="203"/>
        <end position="227"/>
    </location>
</feature>
<comment type="subcellular location">
    <subcellularLocation>
        <location evidence="1">Membrane</location>
        <topology evidence="1">Multi-pass membrane protein</topology>
    </subcellularLocation>
</comment>
<evidence type="ECO:0000256" key="6">
    <source>
        <dbReference type="SAM" id="Phobius"/>
    </source>
</evidence>
<feature type="transmembrane region" description="Helical" evidence="6">
    <location>
        <begin position="340"/>
        <end position="367"/>
    </location>
</feature>
<feature type="transmembrane region" description="Helical" evidence="6">
    <location>
        <begin position="281"/>
        <end position="300"/>
    </location>
</feature>
<reference evidence="8" key="1">
    <citation type="submission" date="2019-08" db="EMBL/GenBank/DDBJ databases">
        <title>The genome of the North American firefly Photinus pyralis.</title>
        <authorList>
            <consortium name="Photinus pyralis genome working group"/>
            <person name="Fallon T.R."/>
            <person name="Sander Lower S.E."/>
            <person name="Weng J.-K."/>
        </authorList>
    </citation>
    <scope>NUCLEOTIDE SEQUENCE</scope>
    <source>
        <strain evidence="8">TRF0915ILg1</strain>
        <tissue evidence="8">Whole body</tissue>
    </source>
</reference>
<dbReference type="PANTHER" id="PTHR24060">
    <property type="entry name" value="METABOTROPIC GLUTAMATE RECEPTOR"/>
    <property type="match status" value="1"/>
</dbReference>
<evidence type="ECO:0000259" key="7">
    <source>
        <dbReference type="PROSITE" id="PS50259"/>
    </source>
</evidence>
<evidence type="ECO:0000313" key="8">
    <source>
        <dbReference type="EMBL" id="KAF2894807.1"/>
    </source>
</evidence>
<dbReference type="Pfam" id="PF00003">
    <property type="entry name" value="7tm_3"/>
    <property type="match status" value="1"/>
</dbReference>
<dbReference type="GO" id="GO:0005118">
    <property type="term" value="F:sevenless binding"/>
    <property type="evidence" value="ECO:0007669"/>
    <property type="project" value="InterPro"/>
</dbReference>
<keyword evidence="2 6" id="KW-0812">Transmembrane</keyword>
<feature type="domain" description="G-protein coupled receptors family 3 profile" evidence="7">
    <location>
        <begin position="345"/>
        <end position="440"/>
    </location>
</feature>
<dbReference type="EMBL" id="VTPC01006610">
    <property type="protein sequence ID" value="KAF2894807.1"/>
    <property type="molecule type" value="Genomic_DNA"/>
</dbReference>
<feature type="transmembrane region" description="Helical" evidence="6">
    <location>
        <begin position="407"/>
        <end position="427"/>
    </location>
</feature>
<evidence type="ECO:0000313" key="9">
    <source>
        <dbReference type="Proteomes" id="UP000801492"/>
    </source>
</evidence>
<dbReference type="OrthoDB" id="9880600at2759"/>
<dbReference type="GO" id="GO:0007601">
    <property type="term" value="P:visual perception"/>
    <property type="evidence" value="ECO:0007669"/>
    <property type="project" value="InterPro"/>
</dbReference>
<comment type="caution">
    <text evidence="8">The sequence shown here is derived from an EMBL/GenBank/DDBJ whole genome shotgun (WGS) entry which is preliminary data.</text>
</comment>
<sequence>MIFAPFDETELLEFPEGSYIIQPVHSEDYITKDSSKLFSTTLLFDIANPIINLGLNISNFLHENCNETIYKLNCLRSKFKRSLNHHQIKFLPSQILKILKIESQAENFFYEIFRVENLTLQIDTENLQKGDILQSFVNVYSYSVFNKTLTNLEQPNFEDINDTTRKVCSQCNLNCINFITQGSPKTILISYAFSRFGLRSESWVFAFLAVSVLGVAFCIAVLIFLIVRFCKRDILEGNPFLSLLLLFSVMLMYVSVIPFTLEGDTEFKNSICLARALSSTLSYAFAFSLLLSRSILLATVSREVGFMSHVPGPVQSFLTLFIFGVQGALSLQFVNHCEDIFRGIAFVYMMSYNIILLVLLVFICPLNTRAQRNYKEGKYFTIAVVLLACTWSCWIPGYAVMAENWKDPVLCFGLVATASILLGAIFIPRTYMMTIAAARDRLTSALPSLPATSSIMDVYRASTQPVYDCINVAAINAANIARGGIPPPPPPQPEDYSSLAVPFDDEFDFERCITPNQDKVTRF</sequence>
<feature type="transmembrane region" description="Helical" evidence="6">
    <location>
        <begin position="312"/>
        <end position="334"/>
    </location>
</feature>
<proteinExistence type="predicted"/>
<dbReference type="AlphaFoldDB" id="A0A8K0GAK4"/>